<evidence type="ECO:0000256" key="1">
    <source>
        <dbReference type="SAM" id="MobiDB-lite"/>
    </source>
</evidence>
<reference evidence="2" key="1">
    <citation type="submission" date="2023-11" db="EMBL/GenBank/DDBJ databases">
        <title>Genome assemblies of two species of porcelain crab, Petrolisthes cinctipes and Petrolisthes manimaculis (Anomura: Porcellanidae).</title>
        <authorList>
            <person name="Angst P."/>
        </authorList>
    </citation>
    <scope>NUCLEOTIDE SEQUENCE</scope>
    <source>
        <strain evidence="2">PB745_02</strain>
        <tissue evidence="2">Gill</tissue>
    </source>
</reference>
<dbReference type="AlphaFoldDB" id="A0AAE1TX79"/>
<sequence length="68" mass="7473">MLDTDPGPLRIAQVALRTQQQQQIKLLRCQPTGKQGASQSQSSTLVINQHNSQQEGKMKAVPIGQSFK</sequence>
<accession>A0AAE1TX79</accession>
<dbReference type="Proteomes" id="UP001292094">
    <property type="component" value="Unassembled WGS sequence"/>
</dbReference>
<evidence type="ECO:0000313" key="3">
    <source>
        <dbReference type="Proteomes" id="UP001292094"/>
    </source>
</evidence>
<dbReference type="EMBL" id="JAWZYT010002909">
    <property type="protein sequence ID" value="KAK4301187.1"/>
    <property type="molecule type" value="Genomic_DNA"/>
</dbReference>
<protein>
    <submittedName>
        <fullName evidence="2">Uncharacterized protein</fullName>
    </submittedName>
</protein>
<proteinExistence type="predicted"/>
<evidence type="ECO:0000313" key="2">
    <source>
        <dbReference type="EMBL" id="KAK4301187.1"/>
    </source>
</evidence>
<organism evidence="2 3">
    <name type="scientific">Petrolisthes manimaculis</name>
    <dbReference type="NCBI Taxonomy" id="1843537"/>
    <lineage>
        <taxon>Eukaryota</taxon>
        <taxon>Metazoa</taxon>
        <taxon>Ecdysozoa</taxon>
        <taxon>Arthropoda</taxon>
        <taxon>Crustacea</taxon>
        <taxon>Multicrustacea</taxon>
        <taxon>Malacostraca</taxon>
        <taxon>Eumalacostraca</taxon>
        <taxon>Eucarida</taxon>
        <taxon>Decapoda</taxon>
        <taxon>Pleocyemata</taxon>
        <taxon>Anomura</taxon>
        <taxon>Galatheoidea</taxon>
        <taxon>Porcellanidae</taxon>
        <taxon>Petrolisthes</taxon>
    </lineage>
</organism>
<feature type="region of interest" description="Disordered" evidence="1">
    <location>
        <begin position="49"/>
        <end position="68"/>
    </location>
</feature>
<keyword evidence="3" id="KW-1185">Reference proteome</keyword>
<comment type="caution">
    <text evidence="2">The sequence shown here is derived from an EMBL/GenBank/DDBJ whole genome shotgun (WGS) entry which is preliminary data.</text>
</comment>
<gene>
    <name evidence="2" type="ORF">Pmani_026655</name>
</gene>
<name>A0AAE1TX79_9EUCA</name>